<dbReference type="SUPFAM" id="SSF53720">
    <property type="entry name" value="ALDH-like"/>
    <property type="match status" value="1"/>
</dbReference>
<dbReference type="InterPro" id="IPR016161">
    <property type="entry name" value="Ald_DH/histidinol_DH"/>
</dbReference>
<reference evidence="5 6" key="1">
    <citation type="submission" date="2019-09" db="EMBL/GenBank/DDBJ databases">
        <title>Screening of Novel Bioactive Compounds from Soil-Associated.</title>
        <authorList>
            <person name="Zhao S."/>
        </authorList>
    </citation>
    <scope>NUCLEOTIDE SEQUENCE [LARGE SCALE GENOMIC DNA]</scope>
    <source>
        <strain evidence="5 6">HIT-DPA4</strain>
    </source>
</reference>
<dbReference type="InterPro" id="IPR029510">
    <property type="entry name" value="Ald_DH_CS_GLU"/>
</dbReference>
<protein>
    <submittedName>
        <fullName evidence="5">Aldehyde dehydrogenase family protein</fullName>
    </submittedName>
</protein>
<accession>A0A6H9V6I7</accession>
<dbReference type="PANTHER" id="PTHR11699">
    <property type="entry name" value="ALDEHYDE DEHYDROGENASE-RELATED"/>
    <property type="match status" value="1"/>
</dbReference>
<dbReference type="InterPro" id="IPR016163">
    <property type="entry name" value="Ald_DH_C"/>
</dbReference>
<feature type="active site" evidence="2">
    <location>
        <position position="55"/>
    </location>
</feature>
<dbReference type="Gene3D" id="3.40.309.10">
    <property type="entry name" value="Aldehyde Dehydrogenase, Chain A, domain 2"/>
    <property type="match status" value="1"/>
</dbReference>
<dbReference type="InterPro" id="IPR016160">
    <property type="entry name" value="Ald_DH_CS_CYS"/>
</dbReference>
<dbReference type="GO" id="GO:0016620">
    <property type="term" value="F:oxidoreductase activity, acting on the aldehyde or oxo group of donors, NAD or NADP as acceptor"/>
    <property type="evidence" value="ECO:0007669"/>
    <property type="project" value="InterPro"/>
</dbReference>
<comment type="similarity">
    <text evidence="3">Belongs to the aldehyde dehydrogenase family.</text>
</comment>
<dbReference type="Gene3D" id="3.40.605.10">
    <property type="entry name" value="Aldehyde Dehydrogenase, Chain A, domain 1"/>
    <property type="match status" value="1"/>
</dbReference>
<evidence type="ECO:0000256" key="2">
    <source>
        <dbReference type="PROSITE-ProRule" id="PRU10007"/>
    </source>
</evidence>
<organism evidence="5 6">
    <name type="scientific">Streptomyces luteolifulvus</name>
    <dbReference type="NCBI Taxonomy" id="2615112"/>
    <lineage>
        <taxon>Bacteria</taxon>
        <taxon>Bacillati</taxon>
        <taxon>Actinomycetota</taxon>
        <taxon>Actinomycetes</taxon>
        <taxon>Kitasatosporales</taxon>
        <taxon>Streptomycetaceae</taxon>
        <taxon>Streptomyces</taxon>
    </lineage>
</organism>
<name>A0A6H9V6I7_9ACTN</name>
<dbReference type="AlphaFoldDB" id="A0A6H9V6I7"/>
<dbReference type="InterPro" id="IPR015590">
    <property type="entry name" value="Aldehyde_DH_dom"/>
</dbReference>
<keyword evidence="6" id="KW-1185">Reference proteome</keyword>
<dbReference type="PROSITE" id="PS00070">
    <property type="entry name" value="ALDEHYDE_DEHYDR_CYS"/>
    <property type="match status" value="1"/>
</dbReference>
<evidence type="ECO:0000313" key="6">
    <source>
        <dbReference type="Proteomes" id="UP000442707"/>
    </source>
</evidence>
<dbReference type="Proteomes" id="UP000442707">
    <property type="component" value="Unassembled WGS sequence"/>
</dbReference>
<gene>
    <name evidence="5" type="ORF">F7R91_09880</name>
</gene>
<feature type="domain" description="Aldehyde dehydrogenase" evidence="4">
    <location>
        <begin position="22"/>
        <end position="277"/>
    </location>
</feature>
<evidence type="ECO:0000256" key="1">
    <source>
        <dbReference type="ARBA" id="ARBA00023002"/>
    </source>
</evidence>
<proteinExistence type="inferred from homology"/>
<dbReference type="PROSITE" id="PS00687">
    <property type="entry name" value="ALDEHYDE_DEHYDR_GLU"/>
    <property type="match status" value="1"/>
</dbReference>
<comment type="caution">
    <text evidence="5">The sequence shown here is derived from an EMBL/GenBank/DDBJ whole genome shotgun (WGS) entry which is preliminary data.</text>
</comment>
<dbReference type="Pfam" id="PF00171">
    <property type="entry name" value="Aldedh"/>
    <property type="match status" value="1"/>
</dbReference>
<evidence type="ECO:0000313" key="5">
    <source>
        <dbReference type="EMBL" id="KAB1148201.1"/>
    </source>
</evidence>
<keyword evidence="1 3" id="KW-0560">Oxidoreductase</keyword>
<evidence type="ECO:0000256" key="3">
    <source>
        <dbReference type="RuleBase" id="RU003345"/>
    </source>
</evidence>
<dbReference type="EMBL" id="VZRB01000005">
    <property type="protein sequence ID" value="KAB1148201.1"/>
    <property type="molecule type" value="Genomic_DNA"/>
</dbReference>
<sequence>MPCPGCARPPCRGCRSRSPRPAHPQVRLVAVTGSVRAGQEIAAAAAADLKRLHLELGGNAPVLIHEDADLDEAVEQLSSLAFYNAGQDCTAATRILVHHRIHDAFLDAFADRAARLRPGAFDDADADFGPLANAGQLATVRGLLERLPGHTEVVTGGMALDRPGYFHQTTVVAGARQGDEIVRSEVFGPVVTVQPFTDESEAFEMANSVPQGLAASVWTRDHDRAMRASRALHTGIVWVNTHGTTVSEMPHGGVRHSGYGSDLSLTGLLDYTQVKHVML</sequence>
<dbReference type="InterPro" id="IPR016162">
    <property type="entry name" value="Ald_DH_N"/>
</dbReference>
<evidence type="ECO:0000259" key="4">
    <source>
        <dbReference type="Pfam" id="PF00171"/>
    </source>
</evidence>